<protein>
    <submittedName>
        <fullName evidence="3">Uncharacterized protein</fullName>
    </submittedName>
</protein>
<evidence type="ECO:0000256" key="2">
    <source>
        <dbReference type="SAM" id="Phobius"/>
    </source>
</evidence>
<feature type="compositionally biased region" description="Low complexity" evidence="1">
    <location>
        <begin position="7"/>
        <end position="25"/>
    </location>
</feature>
<feature type="transmembrane region" description="Helical" evidence="2">
    <location>
        <begin position="45"/>
        <end position="65"/>
    </location>
</feature>
<sequence length="173" mass="19033">MKELKPSQDQSQPQTGSQSPSSSQIQSKARLILRAVPKRENLGKFLPIIIVVVVVAAGIFSGLVFSSRNKNAKIQTKAAIDEEQLTGEQKQSFAQTFRDEAEGVIEKNDELDKFAQGPWKLIRPGGESQTAYLTSSVMDLDEYIGKKVKVYGETFGSGQVAWLMDVGKVEVIQ</sequence>
<keyword evidence="2" id="KW-0472">Membrane</keyword>
<proteinExistence type="predicted"/>
<evidence type="ECO:0000256" key="1">
    <source>
        <dbReference type="SAM" id="MobiDB-lite"/>
    </source>
</evidence>
<evidence type="ECO:0000313" key="4">
    <source>
        <dbReference type="Proteomes" id="UP000034493"/>
    </source>
</evidence>
<dbReference type="EMBL" id="LCBC01000004">
    <property type="protein sequence ID" value="KKS04665.1"/>
    <property type="molecule type" value="Genomic_DNA"/>
</dbReference>
<comment type="caution">
    <text evidence="3">The sequence shown here is derived from an EMBL/GenBank/DDBJ whole genome shotgun (WGS) entry which is preliminary data.</text>
</comment>
<reference evidence="3 4" key="1">
    <citation type="journal article" date="2015" name="Nature">
        <title>rRNA introns, odd ribosomes, and small enigmatic genomes across a large radiation of phyla.</title>
        <authorList>
            <person name="Brown C.T."/>
            <person name="Hug L.A."/>
            <person name="Thomas B.C."/>
            <person name="Sharon I."/>
            <person name="Castelle C.J."/>
            <person name="Singh A."/>
            <person name="Wilkins M.J."/>
            <person name="Williams K.H."/>
            <person name="Banfield J.F."/>
        </authorList>
    </citation>
    <scope>NUCLEOTIDE SEQUENCE [LARGE SCALE GENOMIC DNA]</scope>
</reference>
<evidence type="ECO:0000313" key="3">
    <source>
        <dbReference type="EMBL" id="KKS04665.1"/>
    </source>
</evidence>
<gene>
    <name evidence="3" type="ORF">UU56_C0004G0066</name>
</gene>
<keyword evidence="2" id="KW-1133">Transmembrane helix</keyword>
<accession>A0A0G0VV09</accession>
<dbReference type="Proteomes" id="UP000034493">
    <property type="component" value="Unassembled WGS sequence"/>
</dbReference>
<feature type="region of interest" description="Disordered" evidence="1">
    <location>
        <begin position="1"/>
        <end position="25"/>
    </location>
</feature>
<name>A0A0G0VV09_9BACT</name>
<dbReference type="AlphaFoldDB" id="A0A0G0VV09"/>
<keyword evidence="2" id="KW-0812">Transmembrane</keyword>
<organism evidence="3 4">
    <name type="scientific">Candidatus Curtissbacteria bacterium GW2011_GWA2_41_24</name>
    <dbReference type="NCBI Taxonomy" id="1618411"/>
    <lineage>
        <taxon>Bacteria</taxon>
        <taxon>Candidatus Curtissiibacteriota</taxon>
    </lineage>
</organism>